<feature type="transmembrane region" description="Helical" evidence="1">
    <location>
        <begin position="264"/>
        <end position="284"/>
    </location>
</feature>
<protein>
    <recommendedName>
        <fullName evidence="4">Cytochrome b561 bacterial/Ni-hydrogenase domain-containing protein</fullName>
    </recommendedName>
</protein>
<dbReference type="InterPro" id="IPR016174">
    <property type="entry name" value="Di-haem_cyt_TM"/>
</dbReference>
<evidence type="ECO:0000313" key="2">
    <source>
        <dbReference type="EMBL" id="QDB79005.1"/>
    </source>
</evidence>
<sequence length="301" mass="33301">MSAQAKKSRTKQLAVAVPVALVILVALVLLARWLRTLPAVAEFIAAHPGTTPLPDWAPVGIPAWVGWQHFLNAFFLVFIVRSGWLVRTTQRPKGHWQPRTSRKGKPVRISLNLWLHLAVDILWTLNGLLFFVLIFVTGHWVRIVPTTWDVFPQALSVAVQYLSLDWPAHGSWVTYNALQVLAYFVTVFVAAPLALLSGLRMSPVWPKGPGRLNSLFPMSAARALHFPIMIYFVCFTVVHVTLVLTTGAMANLNHMFAARNDASWVGVAYFAVAAVLMVVAWVVAKPAYVQPVAALTGKVTR</sequence>
<feature type="transmembrane region" description="Helical" evidence="1">
    <location>
        <begin position="220"/>
        <end position="244"/>
    </location>
</feature>
<evidence type="ECO:0000313" key="3">
    <source>
        <dbReference type="Proteomes" id="UP000313948"/>
    </source>
</evidence>
<keyword evidence="1" id="KW-0812">Transmembrane</keyword>
<dbReference type="RefSeq" id="WP_139948264.1">
    <property type="nucleotide sequence ID" value="NZ_CP040899.1"/>
</dbReference>
<keyword evidence="3" id="KW-1185">Reference proteome</keyword>
<dbReference type="EMBL" id="CP040899">
    <property type="protein sequence ID" value="QDB79005.1"/>
    <property type="molecule type" value="Genomic_DNA"/>
</dbReference>
<reference evidence="2 3" key="1">
    <citation type="submission" date="2019-05" db="EMBL/GenBank/DDBJ databases">
        <title>Georgenia *** sp. nov., and Georgenia *** sp. nov., isolated from the intestinal contents of plateau pika (Ochotona curzoniae) in the Qinghai-Tibet plateau of China.</title>
        <authorList>
            <person name="Tian Z."/>
        </authorList>
    </citation>
    <scope>NUCLEOTIDE SEQUENCE [LARGE SCALE GENOMIC DNA]</scope>
    <source>
        <strain evidence="2 3">Z294</strain>
    </source>
</reference>
<dbReference type="Gene3D" id="1.20.950.20">
    <property type="entry name" value="Transmembrane di-heme cytochromes, Chain C"/>
    <property type="match status" value="1"/>
</dbReference>
<accession>A0ABX5VLD8</accession>
<evidence type="ECO:0008006" key="4">
    <source>
        <dbReference type="Google" id="ProtNLM"/>
    </source>
</evidence>
<evidence type="ECO:0000256" key="1">
    <source>
        <dbReference type="SAM" id="Phobius"/>
    </source>
</evidence>
<feature type="transmembrane region" description="Helical" evidence="1">
    <location>
        <begin position="70"/>
        <end position="88"/>
    </location>
</feature>
<name>A0ABX5VLD8_9MICO</name>
<gene>
    <name evidence="2" type="ORF">FE251_06185</name>
</gene>
<feature type="transmembrane region" description="Helical" evidence="1">
    <location>
        <begin position="180"/>
        <end position="199"/>
    </location>
</feature>
<dbReference type="Proteomes" id="UP000313948">
    <property type="component" value="Chromosome"/>
</dbReference>
<keyword evidence="1" id="KW-0472">Membrane</keyword>
<feature type="transmembrane region" description="Helical" evidence="1">
    <location>
        <begin position="109"/>
        <end position="136"/>
    </location>
</feature>
<keyword evidence="1" id="KW-1133">Transmembrane helix</keyword>
<proteinExistence type="predicted"/>
<feature type="transmembrane region" description="Helical" evidence="1">
    <location>
        <begin position="12"/>
        <end position="34"/>
    </location>
</feature>
<organism evidence="2 3">
    <name type="scientific">Georgenia wutianyii</name>
    <dbReference type="NCBI Taxonomy" id="2585135"/>
    <lineage>
        <taxon>Bacteria</taxon>
        <taxon>Bacillati</taxon>
        <taxon>Actinomycetota</taxon>
        <taxon>Actinomycetes</taxon>
        <taxon>Micrococcales</taxon>
        <taxon>Bogoriellaceae</taxon>
        <taxon>Georgenia</taxon>
    </lineage>
</organism>
<dbReference type="SUPFAM" id="SSF81342">
    <property type="entry name" value="Transmembrane di-heme cytochromes"/>
    <property type="match status" value="1"/>
</dbReference>